<comment type="caution">
    <text evidence="1">The sequence shown here is derived from an EMBL/GenBank/DDBJ whole genome shotgun (WGS) entry which is preliminary data.</text>
</comment>
<dbReference type="InterPro" id="IPR018673">
    <property type="entry name" value="DUF2141"/>
</dbReference>
<accession>A0A7L4USA2</accession>
<evidence type="ECO:0000313" key="2">
    <source>
        <dbReference type="Proteomes" id="UP000251835"/>
    </source>
</evidence>
<gene>
    <name evidence="1" type="ORF">C7377_0385</name>
</gene>
<name>A0A7L4USA2_BALHA</name>
<dbReference type="AlphaFoldDB" id="A0A7L4USA2"/>
<keyword evidence="2" id="KW-1185">Reference proteome</keyword>
<organism evidence="1 2">
    <name type="scientific">Balneicella halophila</name>
    <dbReference type="NCBI Taxonomy" id="1537566"/>
    <lineage>
        <taxon>Bacteria</taxon>
        <taxon>Pseudomonadati</taxon>
        <taxon>Bacteroidota</taxon>
        <taxon>Bacteroidia</taxon>
        <taxon>Bacteroidales</taxon>
        <taxon>Balneicellaceae</taxon>
        <taxon>Balneicella</taxon>
    </lineage>
</organism>
<dbReference type="RefSeq" id="WP_116495646.1">
    <property type="nucleotide sequence ID" value="NZ_QENZ01000003.1"/>
</dbReference>
<proteinExistence type="predicted"/>
<dbReference type="Pfam" id="PF09912">
    <property type="entry name" value="DUF2141"/>
    <property type="match status" value="1"/>
</dbReference>
<protein>
    <submittedName>
        <fullName evidence="1">Uncharacterized protein (DUF2141 family)</fullName>
    </submittedName>
</protein>
<reference evidence="1 2" key="1">
    <citation type="submission" date="2018-05" db="EMBL/GenBank/DDBJ databases">
        <title>Genomic Encyclopedia of Type Strains, Phase IV (KMG-IV): sequencing the most valuable type-strain genomes for metagenomic binning, comparative biology and taxonomic classification.</title>
        <authorList>
            <person name="Goeker M."/>
        </authorList>
    </citation>
    <scope>NUCLEOTIDE SEQUENCE [LARGE SCALE GENOMIC DNA]</scope>
    <source>
        <strain evidence="1 2">DSM 28579</strain>
    </source>
</reference>
<dbReference type="Proteomes" id="UP000251835">
    <property type="component" value="Unassembled WGS sequence"/>
</dbReference>
<dbReference type="OrthoDB" id="9788332at2"/>
<sequence>MKIKLITFFIFCALGFTVQTQNHKITLKITNIESTEGKVFVSLFNKEKGFLEDGGSISKELININGSKASHVFENLPDGDYAIAIYHDENMDGKCNKNWMGIPKEGYGFSTNFKPKLAAPSFDQIKVKVVGDTVVEIKMLN</sequence>
<evidence type="ECO:0000313" key="1">
    <source>
        <dbReference type="EMBL" id="PVX52087.1"/>
    </source>
</evidence>
<dbReference type="EMBL" id="QENZ01000003">
    <property type="protein sequence ID" value="PVX52087.1"/>
    <property type="molecule type" value="Genomic_DNA"/>
</dbReference>